<gene>
    <name evidence="1" type="ORF">EV665_12218</name>
</gene>
<comment type="caution">
    <text evidence="1">The sequence shown here is derived from an EMBL/GenBank/DDBJ whole genome shotgun (WGS) entry which is preliminary data.</text>
</comment>
<dbReference type="InterPro" id="IPR013785">
    <property type="entry name" value="Aldolase_TIM"/>
</dbReference>
<dbReference type="AlphaFoldDB" id="A0A4R2C9Q4"/>
<proteinExistence type="predicted"/>
<dbReference type="EMBL" id="SLVX01000022">
    <property type="protein sequence ID" value="TCN37388.1"/>
    <property type="molecule type" value="Genomic_DNA"/>
</dbReference>
<sequence length="343" mass="37782">MYRLDQKLARIRAGNYTRSDFIIADAKDGDMGPSITSCGPKRAKDGSWSRHYTRPEFLQNIRAVVEQDIVDIMLTSASNMEALTDMGVFRGSAVKPAIRANDTTDVWVCRGATYSKQPSRPFRTASLSRVATGTIDPAPGAPITGTDLGLYSITFNNDLDRDYEALEAFHWFREDAARNNFKYFLEVFNPNVECGIDPELVPHYVNDVMMRCLAGVTKADRPQFLKIPFNGAKALDELASYDPSVIVGVLGGGAGTTRDCFELLHQAERFGARVALFGRKINLAEDPLAMVRFMREVASGSISPSEAVKAYHASLSGDGIKPLRELSDDNVVTEAVLKPEESR</sequence>
<dbReference type="SUPFAM" id="SSF51569">
    <property type="entry name" value="Aldolase"/>
    <property type="match status" value="1"/>
</dbReference>
<reference evidence="1 2" key="1">
    <citation type="submission" date="2019-03" db="EMBL/GenBank/DDBJ databases">
        <title>Genomic Encyclopedia of Type Strains, Phase IV (KMG-IV): sequencing the most valuable type-strain genomes for metagenomic binning, comparative biology and taxonomic classification.</title>
        <authorList>
            <person name="Goeker M."/>
        </authorList>
    </citation>
    <scope>NUCLEOTIDE SEQUENCE [LARGE SCALE GENOMIC DNA]</scope>
    <source>
        <strain evidence="1 2">DSM 18401</strain>
    </source>
</reference>
<organism evidence="1 2">
    <name type="scientific">Shinella granuli</name>
    <dbReference type="NCBI Taxonomy" id="323621"/>
    <lineage>
        <taxon>Bacteria</taxon>
        <taxon>Pseudomonadati</taxon>
        <taxon>Pseudomonadota</taxon>
        <taxon>Alphaproteobacteria</taxon>
        <taxon>Hyphomicrobiales</taxon>
        <taxon>Rhizobiaceae</taxon>
        <taxon>Shinella</taxon>
    </lineage>
</organism>
<evidence type="ECO:0008006" key="3">
    <source>
        <dbReference type="Google" id="ProtNLM"/>
    </source>
</evidence>
<name>A0A4R2C9Q4_SHIGR</name>
<dbReference type="Gene3D" id="3.20.20.70">
    <property type="entry name" value="Aldolase class I"/>
    <property type="match status" value="1"/>
</dbReference>
<evidence type="ECO:0000313" key="1">
    <source>
        <dbReference type="EMBL" id="TCN37388.1"/>
    </source>
</evidence>
<dbReference type="RefSeq" id="WP_064334566.1">
    <property type="nucleotide sequence ID" value="NZ_BAABEI010000009.1"/>
</dbReference>
<dbReference type="Proteomes" id="UP000295351">
    <property type="component" value="Unassembled WGS sequence"/>
</dbReference>
<evidence type="ECO:0000313" key="2">
    <source>
        <dbReference type="Proteomes" id="UP000295351"/>
    </source>
</evidence>
<accession>A0A4R2C9Q4</accession>
<keyword evidence="2" id="KW-1185">Reference proteome</keyword>
<protein>
    <recommendedName>
        <fullName evidence="3">DhnA family fructose-bisphosphate aldolase class Ia</fullName>
    </recommendedName>
</protein>